<feature type="modified residue" description="4-aspartylphosphate" evidence="2">
    <location>
        <position position="52"/>
    </location>
</feature>
<feature type="domain" description="Response regulatory" evidence="3">
    <location>
        <begin position="3"/>
        <end position="119"/>
    </location>
</feature>
<dbReference type="GO" id="GO:0000160">
    <property type="term" value="P:phosphorelay signal transduction system"/>
    <property type="evidence" value="ECO:0007669"/>
    <property type="project" value="InterPro"/>
</dbReference>
<dbReference type="InterPro" id="IPR050595">
    <property type="entry name" value="Bact_response_regulator"/>
</dbReference>
<protein>
    <recommendedName>
        <fullName evidence="3">Response regulatory domain-containing protein</fullName>
    </recommendedName>
</protein>
<organism evidence="4 5">
    <name type="scientific">Candidatus Buchananbacteria bacterium RIFCSPHIGHO2_01_FULL_47_11b</name>
    <dbReference type="NCBI Taxonomy" id="1797537"/>
    <lineage>
        <taxon>Bacteria</taxon>
        <taxon>Candidatus Buchananiibacteriota</taxon>
    </lineage>
</organism>
<sequence>MKNILVVEDDPDLSSLMEKKLTDEGFAVTVAQTGQEALDAIAARKPDFVLLDILLPDIDGLTVLNEIANKPETKNLPVIILSNLADQGSFEQASAVGNYEYLVKAKTDLNDLVKKIKKRLNI</sequence>
<dbReference type="CDD" id="cd17574">
    <property type="entry name" value="REC_OmpR"/>
    <property type="match status" value="1"/>
</dbReference>
<name>A0A1G1Y725_9BACT</name>
<dbReference type="SUPFAM" id="SSF52172">
    <property type="entry name" value="CheY-like"/>
    <property type="match status" value="1"/>
</dbReference>
<dbReference type="InterPro" id="IPR011006">
    <property type="entry name" value="CheY-like_superfamily"/>
</dbReference>
<dbReference type="Pfam" id="PF00072">
    <property type="entry name" value="Response_reg"/>
    <property type="match status" value="1"/>
</dbReference>
<evidence type="ECO:0000256" key="1">
    <source>
        <dbReference type="ARBA" id="ARBA00022553"/>
    </source>
</evidence>
<dbReference type="InterPro" id="IPR001789">
    <property type="entry name" value="Sig_transdc_resp-reg_receiver"/>
</dbReference>
<dbReference type="PROSITE" id="PS50110">
    <property type="entry name" value="RESPONSE_REGULATORY"/>
    <property type="match status" value="1"/>
</dbReference>
<keyword evidence="1 2" id="KW-0597">Phosphoprotein</keyword>
<dbReference type="EMBL" id="MHIG01000011">
    <property type="protein sequence ID" value="OGY47626.1"/>
    <property type="molecule type" value="Genomic_DNA"/>
</dbReference>
<gene>
    <name evidence="4" type="ORF">A2840_01240</name>
</gene>
<accession>A0A1G1Y725</accession>
<dbReference type="Gene3D" id="3.40.50.2300">
    <property type="match status" value="1"/>
</dbReference>
<comment type="caution">
    <text evidence="4">The sequence shown here is derived from an EMBL/GenBank/DDBJ whole genome shotgun (WGS) entry which is preliminary data.</text>
</comment>
<evidence type="ECO:0000256" key="2">
    <source>
        <dbReference type="PROSITE-ProRule" id="PRU00169"/>
    </source>
</evidence>
<dbReference type="PANTHER" id="PTHR44591">
    <property type="entry name" value="STRESS RESPONSE REGULATOR PROTEIN 1"/>
    <property type="match status" value="1"/>
</dbReference>
<proteinExistence type="predicted"/>
<evidence type="ECO:0000259" key="3">
    <source>
        <dbReference type="PROSITE" id="PS50110"/>
    </source>
</evidence>
<dbReference type="PANTHER" id="PTHR44591:SF18">
    <property type="entry name" value="REGULATORY PROTEIN"/>
    <property type="match status" value="1"/>
</dbReference>
<dbReference type="AlphaFoldDB" id="A0A1G1Y725"/>
<evidence type="ECO:0000313" key="5">
    <source>
        <dbReference type="Proteomes" id="UP000178385"/>
    </source>
</evidence>
<dbReference type="SMART" id="SM00448">
    <property type="entry name" value="REC"/>
    <property type="match status" value="1"/>
</dbReference>
<dbReference type="Proteomes" id="UP000178385">
    <property type="component" value="Unassembled WGS sequence"/>
</dbReference>
<evidence type="ECO:0000313" key="4">
    <source>
        <dbReference type="EMBL" id="OGY47626.1"/>
    </source>
</evidence>
<reference evidence="4 5" key="1">
    <citation type="journal article" date="2016" name="Nat. Commun.">
        <title>Thousands of microbial genomes shed light on interconnected biogeochemical processes in an aquifer system.</title>
        <authorList>
            <person name="Anantharaman K."/>
            <person name="Brown C.T."/>
            <person name="Hug L.A."/>
            <person name="Sharon I."/>
            <person name="Castelle C.J."/>
            <person name="Probst A.J."/>
            <person name="Thomas B.C."/>
            <person name="Singh A."/>
            <person name="Wilkins M.J."/>
            <person name="Karaoz U."/>
            <person name="Brodie E.L."/>
            <person name="Williams K.H."/>
            <person name="Hubbard S.S."/>
            <person name="Banfield J.F."/>
        </authorList>
    </citation>
    <scope>NUCLEOTIDE SEQUENCE [LARGE SCALE GENOMIC DNA]</scope>
</reference>